<evidence type="ECO:0000313" key="2">
    <source>
        <dbReference type="EMBL" id="MBB2968101.1"/>
    </source>
</evidence>
<protein>
    <submittedName>
        <fullName evidence="2">Uncharacterized protein</fullName>
    </submittedName>
</protein>
<keyword evidence="1" id="KW-0472">Membrane</keyword>
<keyword evidence="1" id="KW-0812">Transmembrane</keyword>
<dbReference type="EMBL" id="JACHVP010000003">
    <property type="protein sequence ID" value="MBB2968101.1"/>
    <property type="molecule type" value="Genomic_DNA"/>
</dbReference>
<organism evidence="2 3">
    <name type="scientific">Leifsonia aquatica</name>
    <name type="common">Corynebacterium aquaticum</name>
    <dbReference type="NCBI Taxonomy" id="144185"/>
    <lineage>
        <taxon>Bacteria</taxon>
        <taxon>Bacillati</taxon>
        <taxon>Actinomycetota</taxon>
        <taxon>Actinomycetes</taxon>
        <taxon>Micrococcales</taxon>
        <taxon>Microbacteriaceae</taxon>
        <taxon>Leifsonia</taxon>
    </lineage>
</organism>
<evidence type="ECO:0000313" key="3">
    <source>
        <dbReference type="Proteomes" id="UP000538196"/>
    </source>
</evidence>
<reference evidence="2 3" key="1">
    <citation type="submission" date="2020-08" db="EMBL/GenBank/DDBJ databases">
        <title>Sequencing the genomes of 1000 actinobacteria strains.</title>
        <authorList>
            <person name="Klenk H.-P."/>
        </authorList>
    </citation>
    <scope>NUCLEOTIDE SEQUENCE [LARGE SCALE GENOMIC DNA]</scope>
    <source>
        <strain evidence="2 3">DSM 20146</strain>
    </source>
</reference>
<comment type="caution">
    <text evidence="2">The sequence shown here is derived from an EMBL/GenBank/DDBJ whole genome shotgun (WGS) entry which is preliminary data.</text>
</comment>
<gene>
    <name evidence="2" type="ORF">FHX33_002871</name>
</gene>
<name>A0A7W4UYT2_LEIAQ</name>
<dbReference type="AlphaFoldDB" id="A0A7W4UYT2"/>
<sequence>MSSTTTMTVEEAARIRQQARRGALDLDLPGTGEIVRDAERTCARAELWGSTRDARRHSAAGAAAIAAATMLVVGICMLPWPV</sequence>
<accession>A0A7W4UYT2</accession>
<keyword evidence="3" id="KW-1185">Reference proteome</keyword>
<evidence type="ECO:0000256" key="1">
    <source>
        <dbReference type="SAM" id="Phobius"/>
    </source>
</evidence>
<keyword evidence="1" id="KW-1133">Transmembrane helix</keyword>
<proteinExistence type="predicted"/>
<dbReference type="RefSeq" id="WP_183428646.1">
    <property type="nucleotide sequence ID" value="NZ_JACHVP010000003.1"/>
</dbReference>
<dbReference type="Proteomes" id="UP000538196">
    <property type="component" value="Unassembled WGS sequence"/>
</dbReference>
<feature type="transmembrane region" description="Helical" evidence="1">
    <location>
        <begin position="59"/>
        <end position="80"/>
    </location>
</feature>